<dbReference type="Pfam" id="PF25209">
    <property type="entry name" value="Phage_capsid_4"/>
    <property type="match status" value="1"/>
</dbReference>
<name>A0A6M3XTF4_9ZZZZ</name>
<reference evidence="1" key="1">
    <citation type="submission" date="2020-03" db="EMBL/GenBank/DDBJ databases">
        <title>The deep terrestrial virosphere.</title>
        <authorList>
            <person name="Holmfeldt K."/>
            <person name="Nilsson E."/>
            <person name="Simone D."/>
            <person name="Lopez-Fernandez M."/>
            <person name="Wu X."/>
            <person name="de Brujin I."/>
            <person name="Lundin D."/>
            <person name="Andersson A."/>
            <person name="Bertilsson S."/>
            <person name="Dopson M."/>
        </authorList>
    </citation>
    <scope>NUCLEOTIDE SEQUENCE</scope>
    <source>
        <strain evidence="1">TM448B02364</strain>
    </source>
</reference>
<dbReference type="AlphaFoldDB" id="A0A6M3XTF4"/>
<dbReference type="EMBL" id="MT144907">
    <property type="protein sequence ID" value="QJI01225.1"/>
    <property type="molecule type" value="Genomic_DNA"/>
</dbReference>
<accession>A0A6M3XTF4</accession>
<gene>
    <name evidence="1" type="ORF">TM448B02364_0007</name>
</gene>
<evidence type="ECO:0000313" key="1">
    <source>
        <dbReference type="EMBL" id="QJI01225.1"/>
    </source>
</evidence>
<organism evidence="1">
    <name type="scientific">viral metagenome</name>
    <dbReference type="NCBI Taxonomy" id="1070528"/>
    <lineage>
        <taxon>unclassified sequences</taxon>
        <taxon>metagenomes</taxon>
        <taxon>organismal metagenomes</taxon>
    </lineage>
</organism>
<sequence length="302" mass="33973">MTLLRANADDLMHVGLDEVLFQKYSERKFIFSEIYDVRGSTKKYEKVSGFSGFGLLVKKNEGSDLTPQDPVQGYDTTFTHVAYGLYARVTKEMQDDDQYDVIKRLPPALSDSVGRTKEYYAAAIFNGMFDTAGGYQSGGDGECLGSTGHPLTGGGTYQNILSTAADLGLGSLEEALYTMRLTVGDQSENLELEPAILLVPPQLERVAWELTQSQGRPDTANRADNWMKTQNLRIIVWNKLTDTDAWFLLTEKSQHNLVFYNRQELDTDSDRDFKSKDFMYSVYTRFSVGWMDWRGVFGTPGA</sequence>
<proteinExistence type="predicted"/>
<protein>
    <submittedName>
        <fullName evidence="1">Putative capsid protein</fullName>
    </submittedName>
</protein>